<dbReference type="PANTHER" id="PTHR33835:SF1">
    <property type="entry name" value="METALLO-BETA-LACTAMASE DOMAIN-CONTAINING PROTEIN"/>
    <property type="match status" value="1"/>
</dbReference>
<dbReference type="Pfam" id="PF14234">
    <property type="entry name" value="DUF4336"/>
    <property type="match status" value="1"/>
</dbReference>
<evidence type="ECO:0000313" key="1">
    <source>
        <dbReference type="EMBL" id="SBW01859.1"/>
    </source>
</evidence>
<dbReference type="InterPro" id="IPR036866">
    <property type="entry name" value="RibonucZ/Hydroxyglut_hydro"/>
</dbReference>
<dbReference type="EMBL" id="FLUO01000001">
    <property type="protein sequence ID" value="SBW01859.1"/>
    <property type="molecule type" value="Genomic_DNA"/>
</dbReference>
<sequence>MHAPPGPLVAVADGLWIVDMPLRVMGADVGTRMSVIRLKDGRLLLYSPVAMIEALRHDLARIGEVAAIVCPNAWHHLFAAQAREAFPAAKLYGPAELAPKRRDLRFDGYLTNVPPPAWEDAALPSRVQGSSLHETALFHPPSGTLLVADLLQNLRAPRGGMTGLYLWLGGLGAEPGVHRFVRWSFRNRAEAGQGIRRILKWDFRRIVPCHGGIVEADAKAIFTHAYAWLEL</sequence>
<name>A0A212JQY2_9PROT</name>
<accession>A0A212JQY2</accession>
<gene>
    <name evidence="1" type="ORF">KL86APRO_11499</name>
</gene>
<reference evidence="1" key="1">
    <citation type="submission" date="2016-04" db="EMBL/GenBank/DDBJ databases">
        <authorList>
            <person name="Evans L.H."/>
            <person name="Alamgir A."/>
            <person name="Owens N."/>
            <person name="Weber N.D."/>
            <person name="Virtaneva K."/>
            <person name="Barbian K."/>
            <person name="Babar A."/>
            <person name="Rosenke K."/>
        </authorList>
    </citation>
    <scope>NUCLEOTIDE SEQUENCE</scope>
    <source>
        <strain evidence="1">86</strain>
    </source>
</reference>
<evidence type="ECO:0008006" key="2">
    <source>
        <dbReference type="Google" id="ProtNLM"/>
    </source>
</evidence>
<protein>
    <recommendedName>
        <fullName evidence="2">DUF4336 domain-containing protein</fullName>
    </recommendedName>
</protein>
<proteinExistence type="predicted"/>
<dbReference type="SUPFAM" id="SSF56281">
    <property type="entry name" value="Metallo-hydrolase/oxidoreductase"/>
    <property type="match status" value="1"/>
</dbReference>
<dbReference type="PANTHER" id="PTHR33835">
    <property type="entry name" value="YALI0C07656P"/>
    <property type="match status" value="1"/>
</dbReference>
<dbReference type="InterPro" id="IPR025638">
    <property type="entry name" value="DUF4336"/>
</dbReference>
<organism evidence="1">
    <name type="scientific">uncultured Alphaproteobacteria bacterium</name>
    <dbReference type="NCBI Taxonomy" id="91750"/>
    <lineage>
        <taxon>Bacteria</taxon>
        <taxon>Pseudomonadati</taxon>
        <taxon>Pseudomonadota</taxon>
        <taxon>Alphaproteobacteria</taxon>
        <taxon>environmental samples</taxon>
    </lineage>
</organism>
<dbReference type="AlphaFoldDB" id="A0A212JQY2"/>